<dbReference type="Pfam" id="PF01344">
    <property type="entry name" value="Kelch_1"/>
    <property type="match status" value="1"/>
</dbReference>
<feature type="transmembrane region" description="Helical" evidence="2">
    <location>
        <begin position="217"/>
        <end position="234"/>
    </location>
</feature>
<organism evidence="3 4">
    <name type="scientific">Adineta ricciae</name>
    <name type="common">Rotifer</name>
    <dbReference type="NCBI Taxonomy" id="249248"/>
    <lineage>
        <taxon>Eukaryota</taxon>
        <taxon>Metazoa</taxon>
        <taxon>Spiralia</taxon>
        <taxon>Gnathifera</taxon>
        <taxon>Rotifera</taxon>
        <taxon>Eurotatoria</taxon>
        <taxon>Bdelloidea</taxon>
        <taxon>Adinetida</taxon>
        <taxon>Adinetidae</taxon>
        <taxon>Adineta</taxon>
    </lineage>
</organism>
<feature type="transmembrane region" description="Helical" evidence="2">
    <location>
        <begin position="358"/>
        <end position="378"/>
    </location>
</feature>
<dbReference type="SUPFAM" id="SSF117281">
    <property type="entry name" value="Kelch motif"/>
    <property type="match status" value="1"/>
</dbReference>
<proteinExistence type="predicted"/>
<keyword evidence="4" id="KW-1185">Reference proteome</keyword>
<protein>
    <submittedName>
        <fullName evidence="3">Uncharacterized protein</fullName>
    </submittedName>
</protein>
<keyword evidence="2" id="KW-1133">Transmembrane helix</keyword>
<dbReference type="PANTHER" id="PTHR35270:SF2">
    <property type="entry name" value="FUSELESS, ISOFORM A"/>
    <property type="match status" value="1"/>
</dbReference>
<dbReference type="Gene3D" id="2.130.10.80">
    <property type="entry name" value="Galactose oxidase/kelch, beta-propeller"/>
    <property type="match status" value="1"/>
</dbReference>
<feature type="transmembrane region" description="Helical" evidence="2">
    <location>
        <begin position="151"/>
        <end position="175"/>
    </location>
</feature>
<dbReference type="Pfam" id="PF15993">
    <property type="entry name" value="Fuseless"/>
    <property type="match status" value="1"/>
</dbReference>
<keyword evidence="2" id="KW-0472">Membrane</keyword>
<evidence type="ECO:0000313" key="3">
    <source>
        <dbReference type="EMBL" id="CAF1342148.1"/>
    </source>
</evidence>
<dbReference type="AlphaFoldDB" id="A0A815GSD9"/>
<name>A0A815GSD9_ADIRI</name>
<feature type="transmembrane region" description="Helical" evidence="2">
    <location>
        <begin position="312"/>
        <end position="332"/>
    </location>
</feature>
<dbReference type="InterPro" id="IPR032751">
    <property type="entry name" value="Fuseless"/>
</dbReference>
<feature type="transmembrane region" description="Helical" evidence="2">
    <location>
        <begin position="187"/>
        <end position="205"/>
    </location>
</feature>
<feature type="transmembrane region" description="Helical" evidence="2">
    <location>
        <begin position="278"/>
        <end position="300"/>
    </location>
</feature>
<sequence>MSPTFVVDGKTPIISLPNNNPRRFSVISKQFDNEELNQQRVHVVDTEISQPLPSTDRNTIRRRLTQIISIVDNQNKEQTIEPKGSYLILFLLEPILTGCFLFPLLVLFWDCGWNLTVTMLNALNGYASNYNLDGLDYSDQGYGVYSPQSLMVTWVIDEIAFLIFYLGQDVFYHFLNKQKMIVKQIIMKIHIFILAFLYIIQWQMMWTILDQYTSQDWGFMFVFSLAAIFALMALTGTLSDLVCAPFVVSYDSIEYCIQFECPLETEQMSRWKVNLMNFVLYEILISNITIIIWHGFYVILDQYLYPDEISKSIWVCIVIGYPLYFPLMYLQYYGENKTWNNKFWTLFVSNFPQFHRNIVHALAFASCLFLWHGFWVLYDTYLRPRMTGSMNSRRYFHAGSILVNGKVLVTGGDASSGLSLDSADLYDPSLGSWTTTGNLNGARFGHTASILSNERVLATGGYDSTNYLNTAELY</sequence>
<accession>A0A815GSD9</accession>
<keyword evidence="1" id="KW-0880">Kelch repeat</keyword>
<dbReference type="EMBL" id="CAJNOR010002797">
    <property type="protein sequence ID" value="CAF1342148.1"/>
    <property type="molecule type" value="Genomic_DNA"/>
</dbReference>
<evidence type="ECO:0000313" key="4">
    <source>
        <dbReference type="Proteomes" id="UP000663828"/>
    </source>
</evidence>
<dbReference type="PANTHER" id="PTHR35270">
    <property type="entry name" value="FUSELESS, ISOFORM A"/>
    <property type="match status" value="1"/>
</dbReference>
<dbReference type="InterPro" id="IPR006652">
    <property type="entry name" value="Kelch_1"/>
</dbReference>
<evidence type="ECO:0000256" key="1">
    <source>
        <dbReference type="ARBA" id="ARBA00022441"/>
    </source>
</evidence>
<dbReference type="Proteomes" id="UP000663828">
    <property type="component" value="Unassembled WGS sequence"/>
</dbReference>
<feature type="transmembrane region" description="Helical" evidence="2">
    <location>
        <begin position="86"/>
        <end position="109"/>
    </location>
</feature>
<gene>
    <name evidence="3" type="ORF">XAT740_LOCUS31016</name>
</gene>
<keyword evidence="2" id="KW-0812">Transmembrane</keyword>
<evidence type="ECO:0000256" key="2">
    <source>
        <dbReference type="SAM" id="Phobius"/>
    </source>
</evidence>
<dbReference type="InterPro" id="IPR015915">
    <property type="entry name" value="Kelch-typ_b-propeller"/>
</dbReference>
<dbReference type="SMART" id="SM00612">
    <property type="entry name" value="Kelch"/>
    <property type="match status" value="1"/>
</dbReference>
<dbReference type="InterPro" id="IPR037293">
    <property type="entry name" value="Gal_Oxidase_central_sf"/>
</dbReference>
<comment type="caution">
    <text evidence="3">The sequence shown here is derived from an EMBL/GenBank/DDBJ whole genome shotgun (WGS) entry which is preliminary data.</text>
</comment>
<reference evidence="3" key="1">
    <citation type="submission" date="2021-02" db="EMBL/GenBank/DDBJ databases">
        <authorList>
            <person name="Nowell W R."/>
        </authorList>
    </citation>
    <scope>NUCLEOTIDE SEQUENCE</scope>
</reference>